<dbReference type="PROSITE" id="PS00875">
    <property type="entry name" value="T2SP_D"/>
    <property type="match status" value="1"/>
</dbReference>
<dbReference type="GO" id="GO:0009306">
    <property type="term" value="P:protein secretion"/>
    <property type="evidence" value="ECO:0007669"/>
    <property type="project" value="InterPro"/>
</dbReference>
<name>R7V2M4_CAPTE</name>
<evidence type="ECO:0000313" key="4">
    <source>
        <dbReference type="Proteomes" id="UP000014760"/>
    </source>
</evidence>
<organism evidence="2">
    <name type="scientific">Capitella teleta</name>
    <name type="common">Polychaete worm</name>
    <dbReference type="NCBI Taxonomy" id="283909"/>
    <lineage>
        <taxon>Eukaryota</taxon>
        <taxon>Metazoa</taxon>
        <taxon>Spiralia</taxon>
        <taxon>Lophotrochozoa</taxon>
        <taxon>Annelida</taxon>
        <taxon>Polychaeta</taxon>
        <taxon>Sedentaria</taxon>
        <taxon>Scolecida</taxon>
        <taxon>Capitellidae</taxon>
        <taxon>Capitella</taxon>
    </lineage>
</organism>
<proteinExistence type="predicted"/>
<reference evidence="3" key="3">
    <citation type="submission" date="2015-06" db="UniProtKB">
        <authorList>
            <consortium name="EnsemblMetazoa"/>
        </authorList>
    </citation>
    <scope>IDENTIFICATION</scope>
</reference>
<reference evidence="4" key="1">
    <citation type="submission" date="2012-12" db="EMBL/GenBank/DDBJ databases">
        <authorList>
            <person name="Hellsten U."/>
            <person name="Grimwood J."/>
            <person name="Chapman J.A."/>
            <person name="Shapiro H."/>
            <person name="Aerts A."/>
            <person name="Otillar R.P."/>
            <person name="Terry A.Y."/>
            <person name="Boore J.L."/>
            <person name="Simakov O."/>
            <person name="Marletaz F."/>
            <person name="Cho S.-J."/>
            <person name="Edsinger-Gonzales E."/>
            <person name="Havlak P."/>
            <person name="Kuo D.-H."/>
            <person name="Larsson T."/>
            <person name="Lv J."/>
            <person name="Arendt D."/>
            <person name="Savage R."/>
            <person name="Osoegawa K."/>
            <person name="de Jong P."/>
            <person name="Lindberg D.R."/>
            <person name="Seaver E.C."/>
            <person name="Weisblat D.A."/>
            <person name="Putnam N.H."/>
            <person name="Grigoriev I.V."/>
            <person name="Rokhsar D.S."/>
        </authorList>
    </citation>
    <scope>NUCLEOTIDE SEQUENCE</scope>
    <source>
        <strain evidence="4">I ESC-2004</strain>
    </source>
</reference>
<dbReference type="InterPro" id="IPR004845">
    <property type="entry name" value="T2SS_GspD_CS"/>
</dbReference>
<dbReference type="OrthoDB" id="8300551at2759"/>
<dbReference type="EnsemblMetazoa" id="CapteT143970">
    <property type="protein sequence ID" value="CapteP143970"/>
    <property type="gene ID" value="CapteG143970"/>
</dbReference>
<dbReference type="OMA" id="KDEPDWN"/>
<dbReference type="HOGENOM" id="CLU_114095_1_0_1"/>
<dbReference type="PANTHER" id="PTHR30604:SF1">
    <property type="entry name" value="DNA UTILIZATION PROTEIN HOFQ"/>
    <property type="match status" value="1"/>
</dbReference>
<protein>
    <recommendedName>
        <fullName evidence="1">Type II/III secretion system secretin-like domain-containing protein</fullName>
    </recommendedName>
</protein>
<dbReference type="Pfam" id="PF00263">
    <property type="entry name" value="Secretin"/>
    <property type="match status" value="1"/>
</dbReference>
<gene>
    <name evidence="2" type="ORF">CAPTEDRAFT_143970</name>
</gene>
<dbReference type="PANTHER" id="PTHR30604">
    <property type="entry name" value="PROTEIN TRANSPORT PROTEIN HOFQ"/>
    <property type="match status" value="1"/>
</dbReference>
<dbReference type="AlphaFoldDB" id="R7V2M4"/>
<dbReference type="EMBL" id="KB295673">
    <property type="protein sequence ID" value="ELU12789.1"/>
    <property type="molecule type" value="Genomic_DNA"/>
</dbReference>
<sequence>MDIKINNDDTTDEASNNVPIISTNEITTQVLVEDGETVVLGGVFKQSKKQGVTKVPVLGDIPWVGGLFRNKTETDDKEELLVFITPRIITDGISLR</sequence>
<dbReference type="InterPro" id="IPR051808">
    <property type="entry name" value="Type_IV_pilus_biogenesis"/>
</dbReference>
<dbReference type="InterPro" id="IPR004846">
    <property type="entry name" value="T2SS/T3SS_dom"/>
</dbReference>
<evidence type="ECO:0000313" key="2">
    <source>
        <dbReference type="EMBL" id="ELU12789.1"/>
    </source>
</evidence>
<keyword evidence="4" id="KW-1185">Reference proteome</keyword>
<evidence type="ECO:0000313" key="3">
    <source>
        <dbReference type="EnsemblMetazoa" id="CapteP143970"/>
    </source>
</evidence>
<accession>R7V2M4</accession>
<dbReference type="EMBL" id="AMQN01039665">
    <property type="status" value="NOT_ANNOTATED_CDS"/>
    <property type="molecule type" value="Genomic_DNA"/>
</dbReference>
<evidence type="ECO:0000259" key="1">
    <source>
        <dbReference type="Pfam" id="PF00263"/>
    </source>
</evidence>
<dbReference type="Proteomes" id="UP000014760">
    <property type="component" value="Unassembled WGS sequence"/>
</dbReference>
<feature type="domain" description="Type II/III secretion system secretin-like" evidence="1">
    <location>
        <begin position="1"/>
        <end position="89"/>
    </location>
</feature>
<reference evidence="2 4" key="2">
    <citation type="journal article" date="2013" name="Nature">
        <title>Insights into bilaterian evolution from three spiralian genomes.</title>
        <authorList>
            <person name="Simakov O."/>
            <person name="Marletaz F."/>
            <person name="Cho S.J."/>
            <person name="Edsinger-Gonzales E."/>
            <person name="Havlak P."/>
            <person name="Hellsten U."/>
            <person name="Kuo D.H."/>
            <person name="Larsson T."/>
            <person name="Lv J."/>
            <person name="Arendt D."/>
            <person name="Savage R."/>
            <person name="Osoegawa K."/>
            <person name="de Jong P."/>
            <person name="Grimwood J."/>
            <person name="Chapman J.A."/>
            <person name="Shapiro H."/>
            <person name="Aerts A."/>
            <person name="Otillar R.P."/>
            <person name="Terry A.Y."/>
            <person name="Boore J.L."/>
            <person name="Grigoriev I.V."/>
            <person name="Lindberg D.R."/>
            <person name="Seaver E.C."/>
            <person name="Weisblat D.A."/>
            <person name="Putnam N.H."/>
            <person name="Rokhsar D.S."/>
        </authorList>
    </citation>
    <scope>NUCLEOTIDE SEQUENCE</scope>
    <source>
        <strain evidence="2 4">I ESC-2004</strain>
    </source>
</reference>